<organism evidence="2 3">
    <name type="scientific">Prauserella muralis</name>
    <dbReference type="NCBI Taxonomy" id="588067"/>
    <lineage>
        <taxon>Bacteria</taxon>
        <taxon>Bacillati</taxon>
        <taxon>Actinomycetota</taxon>
        <taxon>Actinomycetes</taxon>
        <taxon>Pseudonocardiales</taxon>
        <taxon>Pseudonocardiaceae</taxon>
        <taxon>Prauserella</taxon>
    </lineage>
</organism>
<dbReference type="EMBL" id="MASW01000002">
    <property type="protein sequence ID" value="PXY27479.1"/>
    <property type="molecule type" value="Genomic_DNA"/>
</dbReference>
<evidence type="ECO:0000259" key="1">
    <source>
        <dbReference type="Pfam" id="PF12651"/>
    </source>
</evidence>
<comment type="caution">
    <text evidence="2">The sequence shown here is derived from an EMBL/GenBank/DDBJ whole genome shotgun (WGS) entry which is preliminary data.</text>
</comment>
<evidence type="ECO:0000313" key="3">
    <source>
        <dbReference type="Proteomes" id="UP000249915"/>
    </source>
</evidence>
<protein>
    <recommendedName>
        <fullName evidence="1">Predicted DNA-binding protein ribbon-helix-helix domain-containing protein</fullName>
    </recommendedName>
</protein>
<proteinExistence type="predicted"/>
<dbReference type="Pfam" id="PF12651">
    <property type="entry name" value="RHH_3"/>
    <property type="match status" value="1"/>
</dbReference>
<feature type="domain" description="Predicted DNA-binding protein ribbon-helix-helix" evidence="1">
    <location>
        <begin position="17"/>
        <end position="56"/>
    </location>
</feature>
<accession>A0A2V4BCY4</accession>
<dbReference type="Proteomes" id="UP000249915">
    <property type="component" value="Unassembled WGS sequence"/>
</dbReference>
<dbReference type="AlphaFoldDB" id="A0A2V4BCY4"/>
<keyword evidence="3" id="KW-1185">Reference proteome</keyword>
<name>A0A2V4BCY4_9PSEU</name>
<evidence type="ECO:0000313" key="2">
    <source>
        <dbReference type="EMBL" id="PXY27479.1"/>
    </source>
</evidence>
<gene>
    <name evidence="2" type="ORF">BAY60_13740</name>
</gene>
<dbReference type="InterPro" id="IPR038733">
    <property type="entry name" value="Predicted_DNA_bind_prot_RHH"/>
</dbReference>
<sequence>MVDAVHLYVYNRCMRQTAVYLQDHQLSGLKDASRKLGRSEADLLREGVDLVLARYREPIGECDLPAVHGGGQLASRVDDLLDEGFGRTA</sequence>
<reference evidence="2 3" key="1">
    <citation type="submission" date="2016-07" db="EMBL/GenBank/DDBJ databases">
        <title>Draft genome sequence of Prauserella muralis DSM 45305, isolated from a mould-covered wall in an indoor environment.</title>
        <authorList>
            <person name="Ruckert C."/>
            <person name="Albersmeier A."/>
            <person name="Jiang C.-L."/>
            <person name="Jiang Y."/>
            <person name="Kalinowski J."/>
            <person name="Schneider O."/>
            <person name="Winkler A."/>
            <person name="Zotchev S.B."/>
        </authorList>
    </citation>
    <scope>NUCLEOTIDE SEQUENCE [LARGE SCALE GENOMIC DNA]</scope>
    <source>
        <strain evidence="2 3">DSM 45305</strain>
    </source>
</reference>